<sequence>MSIFRSKKIFAYPESGPAVHYIPSSSNATAFGDAVPIGARTSGSLFFKGNCKKEYKQKPLIIIFGEKII</sequence>
<evidence type="ECO:0000313" key="1">
    <source>
        <dbReference type="EMBL" id="QBO57140.1"/>
    </source>
</evidence>
<accession>A0A4P6ZCC0</accession>
<name>A0A4P6ZCC0_9FLAO</name>
<dbReference type="AlphaFoldDB" id="A0A4P6ZCC0"/>
<reference evidence="1 2" key="1">
    <citation type="submission" date="2019-03" db="EMBL/GenBank/DDBJ databases">
        <authorList>
            <person name="Kim H."/>
            <person name="Yu S.-M."/>
        </authorList>
    </citation>
    <scope>NUCLEOTIDE SEQUENCE [LARGE SCALE GENOMIC DNA]</scope>
    <source>
        <strain evidence="1 2">NBC122</strain>
    </source>
</reference>
<dbReference type="RefSeq" id="WP_133438667.1">
    <property type="nucleotide sequence ID" value="NZ_CP037954.1"/>
</dbReference>
<organism evidence="1 2">
    <name type="scientific">Chryseobacterium salivictor</name>
    <dbReference type="NCBI Taxonomy" id="2547600"/>
    <lineage>
        <taxon>Bacteria</taxon>
        <taxon>Pseudomonadati</taxon>
        <taxon>Bacteroidota</taxon>
        <taxon>Flavobacteriia</taxon>
        <taxon>Flavobacteriales</taxon>
        <taxon>Weeksellaceae</taxon>
        <taxon>Chryseobacterium group</taxon>
        <taxon>Chryseobacterium</taxon>
    </lineage>
</organism>
<dbReference type="Proteomes" id="UP000294419">
    <property type="component" value="Chromosome"/>
</dbReference>
<gene>
    <name evidence="1" type="ORF">NBC122_00285</name>
</gene>
<protein>
    <submittedName>
        <fullName evidence="1">Uncharacterized protein</fullName>
    </submittedName>
</protein>
<evidence type="ECO:0000313" key="2">
    <source>
        <dbReference type="Proteomes" id="UP000294419"/>
    </source>
</evidence>
<keyword evidence="2" id="KW-1185">Reference proteome</keyword>
<proteinExistence type="predicted"/>
<dbReference type="EMBL" id="CP037954">
    <property type="protein sequence ID" value="QBO57140.1"/>
    <property type="molecule type" value="Genomic_DNA"/>
</dbReference>
<dbReference type="KEGG" id="csal:NBC122_00285"/>